<dbReference type="Proteomes" id="UP001243375">
    <property type="component" value="Unassembled WGS sequence"/>
</dbReference>
<reference evidence="1" key="1">
    <citation type="submission" date="2023-04" db="EMBL/GenBank/DDBJ databases">
        <title>Draft Genome sequencing of Naganishia species isolated from polar environments using Oxford Nanopore Technology.</title>
        <authorList>
            <person name="Leo P."/>
            <person name="Venkateswaran K."/>
        </authorList>
    </citation>
    <scope>NUCLEOTIDE SEQUENCE</scope>
    <source>
        <strain evidence="1">MNA-CCFEE 5425</strain>
    </source>
</reference>
<protein>
    <submittedName>
        <fullName evidence="1">Uncharacterized protein</fullName>
    </submittedName>
</protein>
<organism evidence="1 2">
    <name type="scientific">Naganishia vaughanmartiniae</name>
    <dbReference type="NCBI Taxonomy" id="1424756"/>
    <lineage>
        <taxon>Eukaryota</taxon>
        <taxon>Fungi</taxon>
        <taxon>Dikarya</taxon>
        <taxon>Basidiomycota</taxon>
        <taxon>Agaricomycotina</taxon>
        <taxon>Tremellomycetes</taxon>
        <taxon>Filobasidiales</taxon>
        <taxon>Filobasidiaceae</taxon>
        <taxon>Naganishia</taxon>
    </lineage>
</organism>
<accession>A0ACC2XE53</accession>
<comment type="caution">
    <text evidence="1">The sequence shown here is derived from an EMBL/GenBank/DDBJ whole genome shotgun (WGS) entry which is preliminary data.</text>
</comment>
<keyword evidence="2" id="KW-1185">Reference proteome</keyword>
<evidence type="ECO:0000313" key="2">
    <source>
        <dbReference type="Proteomes" id="UP001243375"/>
    </source>
</evidence>
<sequence>MGKRQPSPDLSAGSEAESTLEGKKPKVTPRKRQKTANAASPVKRVKKSSSVQLEDDLVAVNGEWPDWPAPPTAMERAREFIRDM</sequence>
<evidence type="ECO:0000313" key="1">
    <source>
        <dbReference type="EMBL" id="KAJ9122320.1"/>
    </source>
</evidence>
<proteinExistence type="predicted"/>
<name>A0ACC2XE53_9TREE</name>
<dbReference type="EMBL" id="JASBWU010000004">
    <property type="protein sequence ID" value="KAJ9122320.1"/>
    <property type="molecule type" value="Genomic_DNA"/>
</dbReference>
<gene>
    <name evidence="1" type="ORF">QFC22_001741</name>
</gene>